<dbReference type="Proteomes" id="UP000306575">
    <property type="component" value="Unassembled WGS sequence"/>
</dbReference>
<proteinExistence type="inferred from homology"/>
<keyword evidence="4" id="KW-0456">Lyase</keyword>
<dbReference type="Pfam" id="PF04828">
    <property type="entry name" value="GFA"/>
    <property type="match status" value="1"/>
</dbReference>
<keyword evidence="3" id="KW-0862">Zinc</keyword>
<dbReference type="InterPro" id="IPR011057">
    <property type="entry name" value="Mss4-like_sf"/>
</dbReference>
<organism evidence="6 7">
    <name type="scientific">Shimia litoralis</name>
    <dbReference type="NCBI Taxonomy" id="420403"/>
    <lineage>
        <taxon>Bacteria</taxon>
        <taxon>Pseudomonadati</taxon>
        <taxon>Pseudomonadota</taxon>
        <taxon>Alphaproteobacteria</taxon>
        <taxon>Rhodobacterales</taxon>
        <taxon>Roseobacteraceae</taxon>
    </lineage>
</organism>
<accession>A0A4U7N231</accession>
<dbReference type="InterPro" id="IPR006913">
    <property type="entry name" value="CENP-V/GFA"/>
</dbReference>
<dbReference type="PANTHER" id="PTHR33337">
    <property type="entry name" value="GFA DOMAIN-CONTAINING PROTEIN"/>
    <property type="match status" value="1"/>
</dbReference>
<dbReference type="SUPFAM" id="SSF51316">
    <property type="entry name" value="Mss4-like"/>
    <property type="match status" value="1"/>
</dbReference>
<dbReference type="GO" id="GO:0046872">
    <property type="term" value="F:metal ion binding"/>
    <property type="evidence" value="ECO:0007669"/>
    <property type="project" value="UniProtKB-KW"/>
</dbReference>
<comment type="similarity">
    <text evidence="1">Belongs to the Gfa family.</text>
</comment>
<evidence type="ECO:0000256" key="2">
    <source>
        <dbReference type="ARBA" id="ARBA00022723"/>
    </source>
</evidence>
<dbReference type="AlphaFoldDB" id="A0A4U7N231"/>
<sequence length="141" mass="15316">MNQPWPFGSLHHRYIKEAVMKGSCLCGDIRFETDAIPQGPSMCHCGQCRKQSGGVWSSAYVAEDALAIHGPVRWFASSATAKRGSCPTCGSFLFWKANDEDTISFSLGAVDGPTGLALIKHIFVAEKGDYYDIADGVPQRD</sequence>
<dbReference type="GO" id="GO:0016846">
    <property type="term" value="F:carbon-sulfur lyase activity"/>
    <property type="evidence" value="ECO:0007669"/>
    <property type="project" value="InterPro"/>
</dbReference>
<comment type="caution">
    <text evidence="6">The sequence shown here is derived from an EMBL/GenBank/DDBJ whole genome shotgun (WGS) entry which is preliminary data.</text>
</comment>
<dbReference type="PANTHER" id="PTHR33337:SF40">
    <property type="entry name" value="CENP-V_GFA DOMAIN-CONTAINING PROTEIN-RELATED"/>
    <property type="match status" value="1"/>
</dbReference>
<feature type="domain" description="CENP-V/GFA" evidence="5">
    <location>
        <begin position="20"/>
        <end position="132"/>
    </location>
</feature>
<reference evidence="6 7" key="1">
    <citation type="submission" date="2019-04" db="EMBL/GenBank/DDBJ databases">
        <title>Genome sequence of Pelagicola litoralis CL-ES2.</title>
        <authorList>
            <person name="Cao J."/>
        </authorList>
    </citation>
    <scope>NUCLEOTIDE SEQUENCE [LARGE SCALE GENOMIC DNA]</scope>
    <source>
        <strain evidence="6 7">CL-ES2</strain>
    </source>
</reference>
<protein>
    <submittedName>
        <fullName evidence="6">GFA family protein</fullName>
    </submittedName>
</protein>
<dbReference type="PROSITE" id="PS51891">
    <property type="entry name" value="CENP_V_GFA"/>
    <property type="match status" value="1"/>
</dbReference>
<evidence type="ECO:0000259" key="5">
    <source>
        <dbReference type="PROSITE" id="PS51891"/>
    </source>
</evidence>
<evidence type="ECO:0000256" key="4">
    <source>
        <dbReference type="ARBA" id="ARBA00023239"/>
    </source>
</evidence>
<dbReference type="Gene3D" id="3.90.1590.10">
    <property type="entry name" value="glutathione-dependent formaldehyde- activating enzyme (gfa)"/>
    <property type="match status" value="1"/>
</dbReference>
<gene>
    <name evidence="6" type="ORF">FAP39_11175</name>
</gene>
<dbReference type="EMBL" id="SULI01000012">
    <property type="protein sequence ID" value="TKZ19447.1"/>
    <property type="molecule type" value="Genomic_DNA"/>
</dbReference>
<evidence type="ECO:0000313" key="7">
    <source>
        <dbReference type="Proteomes" id="UP000306575"/>
    </source>
</evidence>
<evidence type="ECO:0000256" key="1">
    <source>
        <dbReference type="ARBA" id="ARBA00005495"/>
    </source>
</evidence>
<evidence type="ECO:0000313" key="6">
    <source>
        <dbReference type="EMBL" id="TKZ19447.1"/>
    </source>
</evidence>
<dbReference type="OrthoDB" id="9807246at2"/>
<keyword evidence="7" id="KW-1185">Reference proteome</keyword>
<evidence type="ECO:0000256" key="3">
    <source>
        <dbReference type="ARBA" id="ARBA00022833"/>
    </source>
</evidence>
<name>A0A4U7N231_9RHOB</name>
<keyword evidence="2" id="KW-0479">Metal-binding</keyword>